<evidence type="ECO:0000256" key="6">
    <source>
        <dbReference type="ARBA" id="ARBA00022833"/>
    </source>
</evidence>
<evidence type="ECO:0000256" key="7">
    <source>
        <dbReference type="ARBA" id="ARBA00047989"/>
    </source>
</evidence>
<dbReference type="InterPro" id="IPR038371">
    <property type="entry name" value="Cu_polyphenol_OxRdtase_sf"/>
</dbReference>
<accession>A0ABV7UF57</accession>
<dbReference type="CDD" id="cd16833">
    <property type="entry name" value="YfiH"/>
    <property type="match status" value="1"/>
</dbReference>
<gene>
    <name evidence="11" type="primary">pgeF</name>
    <name evidence="11" type="ORF">ACFONL_08100</name>
</gene>
<comment type="caution">
    <text evidence="11">The sequence shown here is derived from an EMBL/GenBank/DDBJ whole genome shotgun (WGS) entry which is preliminary data.</text>
</comment>
<dbReference type="InterPro" id="IPR003730">
    <property type="entry name" value="Cu_polyphenol_OxRdtase"/>
</dbReference>
<evidence type="ECO:0000256" key="9">
    <source>
        <dbReference type="ARBA" id="ARBA00049893"/>
    </source>
</evidence>
<evidence type="ECO:0000256" key="4">
    <source>
        <dbReference type="ARBA" id="ARBA00022723"/>
    </source>
</evidence>
<keyword evidence="3" id="KW-0808">Transferase</keyword>
<keyword evidence="6" id="KW-0862">Zinc</keyword>
<evidence type="ECO:0000256" key="5">
    <source>
        <dbReference type="ARBA" id="ARBA00022801"/>
    </source>
</evidence>
<dbReference type="InterPro" id="IPR011324">
    <property type="entry name" value="Cytotoxic_necrot_fac-like_cat"/>
</dbReference>
<comment type="catalytic activity">
    <reaction evidence="1">
        <text>inosine + phosphate = alpha-D-ribose 1-phosphate + hypoxanthine</text>
        <dbReference type="Rhea" id="RHEA:27646"/>
        <dbReference type="ChEBI" id="CHEBI:17368"/>
        <dbReference type="ChEBI" id="CHEBI:17596"/>
        <dbReference type="ChEBI" id="CHEBI:43474"/>
        <dbReference type="ChEBI" id="CHEBI:57720"/>
        <dbReference type="EC" id="2.4.2.1"/>
    </reaction>
    <physiologicalReaction direction="left-to-right" evidence="1">
        <dbReference type="Rhea" id="RHEA:27647"/>
    </physiologicalReaction>
</comment>
<dbReference type="PANTHER" id="PTHR30616">
    <property type="entry name" value="UNCHARACTERIZED PROTEIN YFIH"/>
    <property type="match status" value="1"/>
</dbReference>
<keyword evidence="4" id="KW-0479">Metal-binding</keyword>
<keyword evidence="12" id="KW-1185">Reference proteome</keyword>
<comment type="catalytic activity">
    <reaction evidence="8">
        <text>adenosine + phosphate = alpha-D-ribose 1-phosphate + adenine</text>
        <dbReference type="Rhea" id="RHEA:27642"/>
        <dbReference type="ChEBI" id="CHEBI:16335"/>
        <dbReference type="ChEBI" id="CHEBI:16708"/>
        <dbReference type="ChEBI" id="CHEBI:43474"/>
        <dbReference type="ChEBI" id="CHEBI:57720"/>
        <dbReference type="EC" id="2.4.2.1"/>
    </reaction>
    <physiologicalReaction direction="left-to-right" evidence="8">
        <dbReference type="Rhea" id="RHEA:27643"/>
    </physiologicalReaction>
</comment>
<evidence type="ECO:0000313" key="12">
    <source>
        <dbReference type="Proteomes" id="UP001595704"/>
    </source>
</evidence>
<dbReference type="SUPFAM" id="SSF64438">
    <property type="entry name" value="CNF1/YfiH-like putative cysteine hydrolases"/>
    <property type="match status" value="1"/>
</dbReference>
<dbReference type="Pfam" id="PF02578">
    <property type="entry name" value="Cu-oxidase_4"/>
    <property type="match status" value="1"/>
</dbReference>
<comment type="catalytic activity">
    <reaction evidence="9">
        <text>S-methyl-5'-thioadenosine + phosphate = 5-(methylsulfanyl)-alpha-D-ribose 1-phosphate + adenine</text>
        <dbReference type="Rhea" id="RHEA:11852"/>
        <dbReference type="ChEBI" id="CHEBI:16708"/>
        <dbReference type="ChEBI" id="CHEBI:17509"/>
        <dbReference type="ChEBI" id="CHEBI:43474"/>
        <dbReference type="ChEBI" id="CHEBI:58533"/>
        <dbReference type="EC" id="2.4.2.28"/>
    </reaction>
    <physiologicalReaction direction="left-to-right" evidence="9">
        <dbReference type="Rhea" id="RHEA:11853"/>
    </physiologicalReaction>
</comment>
<evidence type="ECO:0000256" key="8">
    <source>
        <dbReference type="ARBA" id="ARBA00048968"/>
    </source>
</evidence>
<dbReference type="RefSeq" id="WP_191320460.1">
    <property type="nucleotide sequence ID" value="NZ_BNCG01000018.1"/>
</dbReference>
<dbReference type="Proteomes" id="UP001595704">
    <property type="component" value="Unassembled WGS sequence"/>
</dbReference>
<sequence length="266" mass="27749">MTSTARDSAEKITARELAATSGVRHGFFTREGGLSQGLYASLNGGLGSADDPRAVTGNRERMAGELGVAPEHLLSLYQIHSADVVTATEPWPAAPDQRPRADAMVSATPGLGLAIATADCGPVLFADAHNRVVGAAHAGWKGAFSGVLEATLAAMEALGAERARVTAVLGPTISQAAYEVGPEFIGNFTATDAGNARFFRPSTRDGHAMFNLPAYIGARLSQAGVGAFHDLGLCTYGDEARFFSYRRATHRGEADYGRLISAIALA</sequence>
<dbReference type="EMBL" id="JBHRYC010000037">
    <property type="protein sequence ID" value="MFC3637345.1"/>
    <property type="molecule type" value="Genomic_DNA"/>
</dbReference>
<evidence type="ECO:0000313" key="11">
    <source>
        <dbReference type="EMBL" id="MFC3637345.1"/>
    </source>
</evidence>
<evidence type="ECO:0000256" key="2">
    <source>
        <dbReference type="ARBA" id="ARBA00007353"/>
    </source>
</evidence>
<keyword evidence="5" id="KW-0378">Hydrolase</keyword>
<evidence type="ECO:0000256" key="10">
    <source>
        <dbReference type="RuleBase" id="RU361274"/>
    </source>
</evidence>
<dbReference type="NCBIfam" id="TIGR00726">
    <property type="entry name" value="peptidoglycan editing factor PgeF"/>
    <property type="match status" value="1"/>
</dbReference>
<proteinExistence type="inferred from homology"/>
<protein>
    <recommendedName>
        <fullName evidence="10">Purine nucleoside phosphorylase</fullName>
    </recommendedName>
</protein>
<reference evidence="12" key="1">
    <citation type="journal article" date="2019" name="Int. J. Syst. Evol. Microbiol.">
        <title>The Global Catalogue of Microorganisms (GCM) 10K type strain sequencing project: providing services to taxonomists for standard genome sequencing and annotation.</title>
        <authorList>
            <consortium name="The Broad Institute Genomics Platform"/>
            <consortium name="The Broad Institute Genome Sequencing Center for Infectious Disease"/>
            <person name="Wu L."/>
            <person name="Ma J."/>
        </authorList>
    </citation>
    <scope>NUCLEOTIDE SEQUENCE [LARGE SCALE GENOMIC DNA]</scope>
    <source>
        <strain evidence="12">KCTC 42282</strain>
    </source>
</reference>
<name>A0ABV7UF57_9HYPH</name>
<comment type="similarity">
    <text evidence="2 10">Belongs to the purine nucleoside phosphorylase YfiH/LACC1 family.</text>
</comment>
<dbReference type="PANTHER" id="PTHR30616:SF2">
    <property type="entry name" value="PURINE NUCLEOSIDE PHOSPHORYLASE LACC1"/>
    <property type="match status" value="1"/>
</dbReference>
<evidence type="ECO:0000256" key="3">
    <source>
        <dbReference type="ARBA" id="ARBA00022679"/>
    </source>
</evidence>
<dbReference type="Gene3D" id="3.60.140.10">
    <property type="entry name" value="CNF1/YfiH-like putative cysteine hydrolases"/>
    <property type="match status" value="1"/>
</dbReference>
<organism evidence="11 12">
    <name type="scientific">Camelimonas fluminis</name>
    <dbReference type="NCBI Taxonomy" id="1576911"/>
    <lineage>
        <taxon>Bacteria</taxon>
        <taxon>Pseudomonadati</taxon>
        <taxon>Pseudomonadota</taxon>
        <taxon>Alphaproteobacteria</taxon>
        <taxon>Hyphomicrobiales</taxon>
        <taxon>Chelatococcaceae</taxon>
        <taxon>Camelimonas</taxon>
    </lineage>
</organism>
<comment type="catalytic activity">
    <reaction evidence="7">
        <text>adenosine + H2O + H(+) = inosine + NH4(+)</text>
        <dbReference type="Rhea" id="RHEA:24408"/>
        <dbReference type="ChEBI" id="CHEBI:15377"/>
        <dbReference type="ChEBI" id="CHEBI:15378"/>
        <dbReference type="ChEBI" id="CHEBI:16335"/>
        <dbReference type="ChEBI" id="CHEBI:17596"/>
        <dbReference type="ChEBI" id="CHEBI:28938"/>
        <dbReference type="EC" id="3.5.4.4"/>
    </reaction>
    <physiologicalReaction direction="left-to-right" evidence="7">
        <dbReference type="Rhea" id="RHEA:24409"/>
    </physiologicalReaction>
</comment>
<evidence type="ECO:0000256" key="1">
    <source>
        <dbReference type="ARBA" id="ARBA00000553"/>
    </source>
</evidence>